<name>A0A437N0E9_9SPHN</name>
<comment type="caution">
    <text evidence="2">The sequence shown here is derived from an EMBL/GenBank/DDBJ whole genome shotgun (WGS) entry which is preliminary data.</text>
</comment>
<gene>
    <name evidence="2" type="ORF">EOE18_15700</name>
</gene>
<dbReference type="InterPro" id="IPR015032">
    <property type="entry name" value="ThsB__TIR-like_domain"/>
</dbReference>
<dbReference type="Proteomes" id="UP000282837">
    <property type="component" value="Unassembled WGS sequence"/>
</dbReference>
<dbReference type="InterPro" id="IPR036490">
    <property type="entry name" value="ThsB_TIR-like_sf"/>
</dbReference>
<feature type="domain" description="Thoeris protein ThsB TIR-like" evidence="1">
    <location>
        <begin position="10"/>
        <end position="106"/>
    </location>
</feature>
<sequence>MPYLHDHKLFISHAWKYSDRYKRAVEFLNAANNFKWSNYSVPEDKAFNGMTSEELGEQMKRQIRPCQCVVIVSGMYVNHSDWIQYEMDFAKQIGKPILGIKRWGEQRSPQSVVDCADEMVAWNSASIVAAIRRLVP</sequence>
<dbReference type="SUPFAM" id="SSF52206">
    <property type="entry name" value="Hypothetical protein MTH538"/>
    <property type="match status" value="1"/>
</dbReference>
<evidence type="ECO:0000313" key="2">
    <source>
        <dbReference type="EMBL" id="RVU03403.1"/>
    </source>
</evidence>
<dbReference type="EMBL" id="SACO01000015">
    <property type="protein sequence ID" value="RVU03403.1"/>
    <property type="molecule type" value="Genomic_DNA"/>
</dbReference>
<dbReference type="RefSeq" id="WP_127711255.1">
    <property type="nucleotide sequence ID" value="NZ_SACO01000015.1"/>
</dbReference>
<dbReference type="AlphaFoldDB" id="A0A437N0E9"/>
<proteinExistence type="predicted"/>
<evidence type="ECO:0000313" key="3">
    <source>
        <dbReference type="Proteomes" id="UP000282837"/>
    </source>
</evidence>
<dbReference type="OrthoDB" id="9811746at2"/>
<protein>
    <submittedName>
        <fullName evidence="2">TIR domain-containing protein</fullName>
    </submittedName>
</protein>
<accession>A0A437N0E9</accession>
<evidence type="ECO:0000259" key="1">
    <source>
        <dbReference type="Pfam" id="PF08937"/>
    </source>
</evidence>
<organism evidence="2 3">
    <name type="scientific">Novosphingobium umbonatum</name>
    <dbReference type="NCBI Taxonomy" id="1908524"/>
    <lineage>
        <taxon>Bacteria</taxon>
        <taxon>Pseudomonadati</taxon>
        <taxon>Pseudomonadota</taxon>
        <taxon>Alphaproteobacteria</taxon>
        <taxon>Sphingomonadales</taxon>
        <taxon>Sphingomonadaceae</taxon>
        <taxon>Novosphingobium</taxon>
    </lineage>
</organism>
<dbReference type="Pfam" id="PF08937">
    <property type="entry name" value="ThsB_TIR"/>
    <property type="match status" value="1"/>
</dbReference>
<dbReference type="Gene3D" id="3.40.50.9200">
    <property type="entry name" value="Hypothetical protein MTH538"/>
    <property type="match status" value="1"/>
</dbReference>
<keyword evidence="3" id="KW-1185">Reference proteome</keyword>
<reference evidence="2 3" key="1">
    <citation type="submission" date="2019-01" db="EMBL/GenBank/DDBJ databases">
        <authorList>
            <person name="Chen W.-M."/>
        </authorList>
    </citation>
    <scope>NUCLEOTIDE SEQUENCE [LARGE SCALE GENOMIC DNA]</scope>
    <source>
        <strain evidence="2 3">FSY-9</strain>
    </source>
</reference>